<keyword evidence="5" id="KW-1185">Reference proteome</keyword>
<dbReference type="PANTHER" id="PTHR46558:SF3">
    <property type="entry name" value="TRANSCRIPTIONAL REGULATOR"/>
    <property type="match status" value="1"/>
</dbReference>
<dbReference type="SUPFAM" id="SSF47413">
    <property type="entry name" value="lambda repressor-like DNA-binding domains"/>
    <property type="match status" value="1"/>
</dbReference>
<dbReference type="CDD" id="cd00093">
    <property type="entry name" value="HTH_XRE"/>
    <property type="match status" value="1"/>
</dbReference>
<keyword evidence="2" id="KW-0812">Transmembrane</keyword>
<organism evidence="4 5">
    <name type="scientific">Anaerofilum hominis</name>
    <dbReference type="NCBI Taxonomy" id="2763016"/>
    <lineage>
        <taxon>Bacteria</taxon>
        <taxon>Bacillati</taxon>
        <taxon>Bacillota</taxon>
        <taxon>Clostridia</taxon>
        <taxon>Eubacteriales</taxon>
        <taxon>Oscillospiraceae</taxon>
        <taxon>Anaerofilum</taxon>
    </lineage>
</organism>
<accession>A0A923IEG0</accession>
<proteinExistence type="predicted"/>
<dbReference type="Proteomes" id="UP000659630">
    <property type="component" value="Unassembled WGS sequence"/>
</dbReference>
<dbReference type="Gene3D" id="1.10.260.40">
    <property type="entry name" value="lambda repressor-like DNA-binding domains"/>
    <property type="match status" value="1"/>
</dbReference>
<dbReference type="AlphaFoldDB" id="A0A923IEG0"/>
<name>A0A923IEG0_9FIRM</name>
<dbReference type="EMBL" id="JACONZ010000003">
    <property type="protein sequence ID" value="MBC5581790.1"/>
    <property type="molecule type" value="Genomic_DNA"/>
</dbReference>
<dbReference type="InterPro" id="IPR001387">
    <property type="entry name" value="Cro/C1-type_HTH"/>
</dbReference>
<gene>
    <name evidence="4" type="ORF">H8S23_09750</name>
</gene>
<reference evidence="4" key="1">
    <citation type="submission" date="2020-08" db="EMBL/GenBank/DDBJ databases">
        <title>Genome public.</title>
        <authorList>
            <person name="Liu C."/>
            <person name="Sun Q."/>
        </authorList>
    </citation>
    <scope>NUCLEOTIDE SEQUENCE</scope>
    <source>
        <strain evidence="4">BX8</strain>
    </source>
</reference>
<dbReference type="RefSeq" id="WP_186888152.1">
    <property type="nucleotide sequence ID" value="NZ_JACONZ010000003.1"/>
</dbReference>
<evidence type="ECO:0000256" key="1">
    <source>
        <dbReference type="ARBA" id="ARBA00023125"/>
    </source>
</evidence>
<keyword evidence="1" id="KW-0238">DNA-binding</keyword>
<evidence type="ECO:0000313" key="5">
    <source>
        <dbReference type="Proteomes" id="UP000659630"/>
    </source>
</evidence>
<evidence type="ECO:0000259" key="3">
    <source>
        <dbReference type="PROSITE" id="PS50943"/>
    </source>
</evidence>
<evidence type="ECO:0000256" key="2">
    <source>
        <dbReference type="SAM" id="Phobius"/>
    </source>
</evidence>
<protein>
    <submittedName>
        <fullName evidence="4">Helix-turn-helix transcriptional regulator</fullName>
    </submittedName>
</protein>
<dbReference type="PANTHER" id="PTHR46558">
    <property type="entry name" value="TRACRIPTIONAL REGULATORY PROTEIN-RELATED-RELATED"/>
    <property type="match status" value="1"/>
</dbReference>
<comment type="caution">
    <text evidence="4">The sequence shown here is derived from an EMBL/GenBank/DDBJ whole genome shotgun (WGS) entry which is preliminary data.</text>
</comment>
<dbReference type="GO" id="GO:0003677">
    <property type="term" value="F:DNA binding"/>
    <property type="evidence" value="ECO:0007669"/>
    <property type="project" value="UniProtKB-KW"/>
</dbReference>
<dbReference type="PROSITE" id="PS50943">
    <property type="entry name" value="HTH_CROC1"/>
    <property type="match status" value="1"/>
</dbReference>
<dbReference type="InterPro" id="IPR010982">
    <property type="entry name" value="Lambda_DNA-bd_dom_sf"/>
</dbReference>
<dbReference type="SMART" id="SM00530">
    <property type="entry name" value="HTH_XRE"/>
    <property type="match status" value="1"/>
</dbReference>
<feature type="transmembrane region" description="Helical" evidence="2">
    <location>
        <begin position="98"/>
        <end position="121"/>
    </location>
</feature>
<keyword evidence="2" id="KW-0472">Membrane</keyword>
<feature type="domain" description="HTH cro/C1-type" evidence="3">
    <location>
        <begin position="6"/>
        <end position="60"/>
    </location>
</feature>
<sequence>MLQENLRAYRKEKGLSQEELAIRLHVVRQTVSKWEKGLSVPDADALLRIAEIFEVPVDALLGAKPARGAEPGEVALQLARINEQLAVKNRRARRVWKIVAAVLAGILLFNLLLMALSMSALGSYRQKGVSQIVQSVPARSAAAKAPPAAPAVRG</sequence>
<keyword evidence="2" id="KW-1133">Transmembrane helix</keyword>
<dbReference type="Pfam" id="PF01381">
    <property type="entry name" value="HTH_3"/>
    <property type="match status" value="1"/>
</dbReference>
<evidence type="ECO:0000313" key="4">
    <source>
        <dbReference type="EMBL" id="MBC5581790.1"/>
    </source>
</evidence>